<dbReference type="SUPFAM" id="SSF56112">
    <property type="entry name" value="Protein kinase-like (PK-like)"/>
    <property type="match status" value="1"/>
</dbReference>
<accession>A0A839RXJ4</accession>
<evidence type="ECO:0000313" key="2">
    <source>
        <dbReference type="EMBL" id="MBB3049875.1"/>
    </source>
</evidence>
<dbReference type="RefSeq" id="WP_183648115.1">
    <property type="nucleotide sequence ID" value="NZ_JACHWU010000001.1"/>
</dbReference>
<name>A0A839RXJ4_9PSEU</name>
<evidence type="ECO:0000313" key="3">
    <source>
        <dbReference type="Proteomes" id="UP000550714"/>
    </source>
</evidence>
<dbReference type="EMBL" id="JACHWU010000001">
    <property type="protein sequence ID" value="MBB3049875.1"/>
    <property type="molecule type" value="Genomic_DNA"/>
</dbReference>
<dbReference type="InterPro" id="IPR002575">
    <property type="entry name" value="Aminoglycoside_PTrfase"/>
</dbReference>
<protein>
    <recommendedName>
        <fullName evidence="1">Aminoglycoside phosphotransferase domain-containing protein</fullName>
    </recommendedName>
</protein>
<organism evidence="2 3">
    <name type="scientific">Prauserella isguenensis</name>
    <dbReference type="NCBI Taxonomy" id="1470180"/>
    <lineage>
        <taxon>Bacteria</taxon>
        <taxon>Bacillati</taxon>
        <taxon>Actinomycetota</taxon>
        <taxon>Actinomycetes</taxon>
        <taxon>Pseudonocardiales</taxon>
        <taxon>Pseudonocardiaceae</taxon>
        <taxon>Prauserella</taxon>
    </lineage>
</organism>
<reference evidence="2 3" key="1">
    <citation type="submission" date="2020-08" db="EMBL/GenBank/DDBJ databases">
        <title>Genomic Encyclopedia of Type Strains, Phase III (KMG-III): the genomes of soil and plant-associated and newly described type strains.</title>
        <authorList>
            <person name="Whitman W."/>
        </authorList>
    </citation>
    <scope>NUCLEOTIDE SEQUENCE [LARGE SCALE GENOMIC DNA]</scope>
    <source>
        <strain evidence="2 3">CECT 8577</strain>
    </source>
</reference>
<gene>
    <name evidence="2" type="ORF">FHS23_000870</name>
</gene>
<evidence type="ECO:0000259" key="1">
    <source>
        <dbReference type="Pfam" id="PF01636"/>
    </source>
</evidence>
<proteinExistence type="predicted"/>
<feature type="domain" description="Aminoglycoside phosphotransferase" evidence="1">
    <location>
        <begin position="172"/>
        <end position="316"/>
    </location>
</feature>
<keyword evidence="3" id="KW-1185">Reference proteome</keyword>
<comment type="caution">
    <text evidence="2">The sequence shown here is derived from an EMBL/GenBank/DDBJ whole genome shotgun (WGS) entry which is preliminary data.</text>
</comment>
<dbReference type="Pfam" id="PF01636">
    <property type="entry name" value="APH"/>
    <property type="match status" value="1"/>
</dbReference>
<dbReference type="AlphaFoldDB" id="A0A839RXJ4"/>
<dbReference type="InterPro" id="IPR011009">
    <property type="entry name" value="Kinase-like_dom_sf"/>
</dbReference>
<sequence>MSEEQWQPDEAQLHDLWAAVAGASGDTAVDSRVTHRDVQRASTTVAARVDVARADGSRGADTYCASTSEKARPAMRMSDGERELGVWRFPHDPALPGLAGAVDPGRLRDLLGGLGLPAGDLRPTVRSYRPLRRAVVEVRAGRTTVFVKVLRPDKVEQLHRLHRAAEGGIAAESLGWTGDGLLVLAGVAGTPLRRLLLGGNTMELERVDPAEIVATLHGLPETFADHARRRSWVDQAGHYADVVARVHPKAAATAHAVAEAVDVQTGAAPVPVHGDFYETQLLVSGGRLVGLLDLDTAGAGDPHDDPACLLGHLSVLSQVKPERAPVIDRFTARCLREFDRHWDPAALRAHAAAVVLSLAPGAHRTGRRGWRAVLEQRLDLAWNWCHADDPLAV</sequence>
<dbReference type="Gene3D" id="3.90.1200.10">
    <property type="match status" value="1"/>
</dbReference>
<dbReference type="Proteomes" id="UP000550714">
    <property type="component" value="Unassembled WGS sequence"/>
</dbReference>